<dbReference type="EMBL" id="CP059378">
    <property type="protein sequence ID" value="QLY79181.1"/>
    <property type="molecule type" value="Genomic_DNA"/>
</dbReference>
<name>A0A7D6ZFT1_9CLOT</name>
<dbReference type="Gene3D" id="2.60.40.1220">
    <property type="match status" value="1"/>
</dbReference>
<dbReference type="Proteomes" id="UP000512286">
    <property type="component" value="Chromosome"/>
</dbReference>
<dbReference type="AlphaFoldDB" id="A0A7D6ZFT1"/>
<sequence length="249" mass="26092">MSFETGVFPVYDIEFKVGTKGRSSVEEDLKTVADMETFSIAIDGKIEKWTSMTTAGWERALMTGKALSISLKGKRNVGDPGNDYVADTAWKDGLACSSIAQVKFPNGAKLDFDCIVDVKSVGGGDSTNVAPLEFDLVGDGKPDWTPAPAAAVIALSSSVPANNAATVAVTAKPVLTFNNAISDASGITLLNATDGALVANTISLDASNKVVTISPSANLTASKTYIITLSEVRDIYGQELAKQIIKFTT</sequence>
<evidence type="ECO:0000313" key="4">
    <source>
        <dbReference type="Proteomes" id="UP000512286"/>
    </source>
</evidence>
<accession>A0A7D6ZFT1</accession>
<dbReference type="RefSeq" id="WP_181601397.1">
    <property type="nucleotide sequence ID" value="NZ_CP059378.1"/>
</dbReference>
<dbReference type="KEGG" id="cint:HZF06_19200"/>
<dbReference type="InterPro" id="IPR014755">
    <property type="entry name" value="Cu-Rt/internalin_Ig-like"/>
</dbReference>
<feature type="domain" description="SbsA Ig-like" evidence="2">
    <location>
        <begin position="154"/>
        <end position="249"/>
    </location>
</feature>
<evidence type="ECO:0000256" key="1">
    <source>
        <dbReference type="ARBA" id="ARBA00022729"/>
    </source>
</evidence>
<dbReference type="NCBIfam" id="NF047353">
    <property type="entry name" value="tube_lmo2291"/>
    <property type="match status" value="1"/>
</dbReference>
<reference evidence="3 4" key="1">
    <citation type="submission" date="2020-07" db="EMBL/GenBank/DDBJ databases">
        <title>Electron transfer.</title>
        <authorList>
            <person name="Huang L."/>
            <person name="Liu X."/>
            <person name="Zhou S."/>
        </authorList>
    </citation>
    <scope>NUCLEOTIDE SEQUENCE [LARGE SCALE GENOMIC DNA]</scope>
    <source>
        <strain evidence="3 4">Lx1</strain>
    </source>
</reference>
<dbReference type="Pfam" id="PF13205">
    <property type="entry name" value="Big_5"/>
    <property type="match status" value="1"/>
</dbReference>
<protein>
    <submittedName>
        <fullName evidence="3">Ig-like domain-containing protein</fullName>
    </submittedName>
</protein>
<dbReference type="InterPro" id="IPR032812">
    <property type="entry name" value="SbsA_Ig"/>
</dbReference>
<gene>
    <name evidence="3" type="ORF">HZF06_19200</name>
</gene>
<proteinExistence type="predicted"/>
<keyword evidence="1" id="KW-0732">Signal</keyword>
<evidence type="ECO:0000313" key="3">
    <source>
        <dbReference type="EMBL" id="QLY79181.1"/>
    </source>
</evidence>
<evidence type="ECO:0000259" key="2">
    <source>
        <dbReference type="Pfam" id="PF13205"/>
    </source>
</evidence>
<organism evidence="3 4">
    <name type="scientific">Clostridium intestinale</name>
    <dbReference type="NCBI Taxonomy" id="36845"/>
    <lineage>
        <taxon>Bacteria</taxon>
        <taxon>Bacillati</taxon>
        <taxon>Bacillota</taxon>
        <taxon>Clostridia</taxon>
        <taxon>Eubacteriales</taxon>
        <taxon>Clostridiaceae</taxon>
        <taxon>Clostridium</taxon>
    </lineage>
</organism>